<dbReference type="Proteomes" id="UP000594014">
    <property type="component" value="Chromosome"/>
</dbReference>
<dbReference type="EMBL" id="CP042469">
    <property type="protein sequence ID" value="QOX61888.1"/>
    <property type="molecule type" value="Genomic_DNA"/>
</dbReference>
<reference evidence="1" key="1">
    <citation type="submission" date="2019-08" db="EMBL/GenBank/DDBJ databases">
        <title>Genome sequence of Clostridiales bacterium MT110.</title>
        <authorList>
            <person name="Cao J."/>
        </authorList>
    </citation>
    <scope>NUCLEOTIDE SEQUENCE</scope>
    <source>
        <strain evidence="1">MT110</strain>
    </source>
</reference>
<gene>
    <name evidence="1" type="ORF">FRZ06_00215</name>
</gene>
<sequence length="575" mass="64400">MNYLDSFEVLSQCGLGAMLVTENNQILSVNEMGKNLLHCDENQLGANTLEAVTLLCEETDEIRYANIAFGEYLCRCATLNLPGQPPRTKIIVFRVATNDACHDMLISILNGISESVTLFDAAGRLYLLNDSAVNMDSLVTSDVLGQHVTEVYRMQDGQFHAIPQVIQEKRAKVNLRQYYTTCFGKNVDIVANVFPIVQNSQTLGAFSVMQDWSTTSELHKQIIDLQGKLLEQSTVTGAKEKSALTAKYQFRDIIHISPAMNRVVARSQQIACSDSSVMIYGETGTGKELLAQSIHNGSRRANGPFLAINCTAIPDNLLEGLLFGTERGAYTGAESRAGLFEQANGGTLLLDEINSMNILLQAKLLRVLQDGMIRRVGGVKEVHVDVRVLSNTNCPPYQAIEENKLRRDLFYRLGVININIPPLRDHKEDIPLLVKSFIQHFNKKLLKNVRNIDHATSELFNSYHWPGNIRELDHAIEHAMNLIPNDQSIITPDYIPEHILYLAAEFVFEGRETKGDLINLRGAKQNTERHELCKALLENGGNISKTARFFGISRQNLQYKMKRNGIDVQLLLDKR</sequence>
<keyword evidence="2" id="KW-1185">Reference proteome</keyword>
<protein>
    <submittedName>
        <fullName evidence="1">Fis family transcriptional regulator</fullName>
    </submittedName>
</protein>
<evidence type="ECO:0000313" key="2">
    <source>
        <dbReference type="Proteomes" id="UP000594014"/>
    </source>
</evidence>
<proteinExistence type="predicted"/>
<evidence type="ECO:0000313" key="1">
    <source>
        <dbReference type="EMBL" id="QOX61888.1"/>
    </source>
</evidence>
<accession>A0ACD1A676</accession>
<name>A0ACD1A676_9FIRM</name>
<organism evidence="1 2">
    <name type="scientific">Anoxybacterium hadale</name>
    <dbReference type="NCBI Taxonomy" id="3408580"/>
    <lineage>
        <taxon>Bacteria</taxon>
        <taxon>Bacillati</taxon>
        <taxon>Bacillota</taxon>
        <taxon>Clostridia</taxon>
        <taxon>Peptostreptococcales</taxon>
        <taxon>Anaerovoracaceae</taxon>
        <taxon>Anoxybacterium</taxon>
    </lineage>
</organism>